<sequence length="283" mass="32286">MKNNFTLLLFLLLISISSHGQGKIDKAEKSLKKEFTPKTITSSTPKETNSYYNNNSSSFADETLTEIVGGLFIQLFAYTAYGLAIESPFEMDHKASNAFLTKHPYNNSSTGHYSYDWQEDSEIFTTSIATRFIFETNKINGNHLNVDMNFFQRFGLELDYLQLWEKNTNFGNDNLAIYTALAKYNRVRTERFNAYWGLGAAYVDGAVNKFGFTYGLGAELFFMKPFSLESNFNQVLVNNHTVNKFNALLNYYKKQYKFSLGYEYLKLGDVEFSTISAGIGVAF</sequence>
<evidence type="ECO:0000256" key="1">
    <source>
        <dbReference type="SAM" id="SignalP"/>
    </source>
</evidence>
<keyword evidence="3" id="KW-1185">Reference proteome</keyword>
<evidence type="ECO:0000313" key="3">
    <source>
        <dbReference type="Proteomes" id="UP001589590"/>
    </source>
</evidence>
<feature type="signal peptide" evidence="1">
    <location>
        <begin position="1"/>
        <end position="20"/>
    </location>
</feature>
<dbReference type="RefSeq" id="WP_290268729.1">
    <property type="nucleotide sequence ID" value="NZ_JAUFQP010000007.1"/>
</dbReference>
<reference evidence="2 3" key="1">
    <citation type="submission" date="2024-09" db="EMBL/GenBank/DDBJ databases">
        <authorList>
            <person name="Sun Q."/>
            <person name="Mori K."/>
        </authorList>
    </citation>
    <scope>NUCLEOTIDE SEQUENCE [LARGE SCALE GENOMIC DNA]</scope>
    <source>
        <strain evidence="2 3">CECT 8300</strain>
    </source>
</reference>
<protein>
    <recommendedName>
        <fullName evidence="4">Outer membrane protein beta-barrel domain-containing protein</fullName>
    </recommendedName>
</protein>
<evidence type="ECO:0000313" key="2">
    <source>
        <dbReference type="EMBL" id="MFB9103302.1"/>
    </source>
</evidence>
<keyword evidence="1" id="KW-0732">Signal</keyword>
<dbReference type="InterPro" id="IPR011250">
    <property type="entry name" value="OMP/PagP_B-barrel"/>
</dbReference>
<feature type="chain" id="PRO_5045454815" description="Outer membrane protein beta-barrel domain-containing protein" evidence="1">
    <location>
        <begin position="21"/>
        <end position="283"/>
    </location>
</feature>
<dbReference type="EMBL" id="JBHMFA010000001">
    <property type="protein sequence ID" value="MFB9103302.1"/>
    <property type="molecule type" value="Genomic_DNA"/>
</dbReference>
<accession>A0ABV5GUJ3</accession>
<organism evidence="2 3">
    <name type="scientific">Algibacter miyuki</name>
    <dbReference type="NCBI Taxonomy" id="1306933"/>
    <lineage>
        <taxon>Bacteria</taxon>
        <taxon>Pseudomonadati</taxon>
        <taxon>Bacteroidota</taxon>
        <taxon>Flavobacteriia</taxon>
        <taxon>Flavobacteriales</taxon>
        <taxon>Flavobacteriaceae</taxon>
        <taxon>Algibacter</taxon>
    </lineage>
</organism>
<gene>
    <name evidence="2" type="ORF">ACFFU1_00220</name>
</gene>
<dbReference type="SUPFAM" id="SSF56925">
    <property type="entry name" value="OMPA-like"/>
    <property type="match status" value="1"/>
</dbReference>
<name>A0ABV5GUJ3_9FLAO</name>
<proteinExistence type="predicted"/>
<comment type="caution">
    <text evidence="2">The sequence shown here is derived from an EMBL/GenBank/DDBJ whole genome shotgun (WGS) entry which is preliminary data.</text>
</comment>
<dbReference type="Proteomes" id="UP001589590">
    <property type="component" value="Unassembled WGS sequence"/>
</dbReference>
<evidence type="ECO:0008006" key="4">
    <source>
        <dbReference type="Google" id="ProtNLM"/>
    </source>
</evidence>